<gene>
    <name evidence="2" type="ORF">LPJ61_005111</name>
</gene>
<dbReference type="AlphaFoldDB" id="A0A9W7Y7D0"/>
<sequence>MCDSMGSLAAPALGAEARYTLAEWNALAMCADIARKTAKTTLAALRQDMPSVLSDSVSEALAAVLDVASKIYDTYIRRGAAEKAESTGGTGAAVIQNHSAEASLTLVQICLLRQASNARLQTIAARHSDRLLAMCAEQKCSLDYLRSHSTVFFNHGASMYQLKLQAQAAGAIEAAIKSLSQWIEQAKRQGSPLGNAFEQLCKRFEVAALAYQSNRSFAQASRVYGQAVSWILQHSLDEVKSAVCTHAPHSAIRPPSSTAWAGTAAVVQLLQFVDRYVRMCAARLTKDPGDLPGCKPLQEHMQEPPSDSTVRGWLNEAEAFYWRPYVTPSTQFVAEALRMRLRLALASYEAVAPLGYARCAVGLAKLSRDNGDMESFGDHIHTALEISKSRPDGCVYTLGVIAECYAWQAIAGIESKGSAAKEVCACTRLWTRMCELVSGADDSGGAADPLDAGYLREVVHVMQQVAELLLSRRLYSPGADLLLVALQLASVCERGDSSWAPVAMECLVGLGTACLLRGEPSAAAEYFCDAATRYEAGVLPVHVEIASKIAYANFQLMRGDTAGGGATMELAGELARRSLDGVSAAGAARSKREAATPETLVLLSRAAHVHSVLALKQGALADSVDFGIHSYRILSSLLKSLELAHRRAAREQGQSTGSVDVEDDPFSDSKPGRIEEGPAAGEADDANSDAEFIASSGNWQLQRLLIDVLAHLADVYSIRGSTKEVEYFLKKALDLSVQIQAPYQERHLRLRETSVLSRKSLWDECTEALFRLRSETVLGDAAEAMGGAMSAADALVVEGDAWRRCGDYKQAHVAYTQAMCLVESMGSSGVAAAMRVAPASLNEATPRLQRILGEVAPIRPRSAGAVDGVGETGRLAAPISVVRDDVEIRQRLVAALGGLADAAEIQANGATGSTGDQAPAYRSVEQRPEHMLLQARLAFADLQRVLAADGAWGLVLKSALVLPAVRQPRALKPRRGTAKAQVRSGLEELDALLRETLEVAIT</sequence>
<accession>A0A9W7Y7D0</accession>
<evidence type="ECO:0000313" key="3">
    <source>
        <dbReference type="Proteomes" id="UP001143981"/>
    </source>
</evidence>
<feature type="non-terminal residue" evidence="2">
    <location>
        <position position="1002"/>
    </location>
</feature>
<dbReference type="Proteomes" id="UP001143981">
    <property type="component" value="Unassembled WGS sequence"/>
</dbReference>
<evidence type="ECO:0000256" key="1">
    <source>
        <dbReference type="SAM" id="MobiDB-lite"/>
    </source>
</evidence>
<dbReference type="EMBL" id="JANBOI010001494">
    <property type="protein sequence ID" value="KAJ1726550.1"/>
    <property type="molecule type" value="Genomic_DNA"/>
</dbReference>
<reference evidence="2" key="1">
    <citation type="submission" date="2022-07" db="EMBL/GenBank/DDBJ databases">
        <title>Phylogenomic reconstructions and comparative analyses of Kickxellomycotina fungi.</title>
        <authorList>
            <person name="Reynolds N.K."/>
            <person name="Stajich J.E."/>
            <person name="Barry K."/>
            <person name="Grigoriev I.V."/>
            <person name="Crous P."/>
            <person name="Smith M.E."/>
        </authorList>
    </citation>
    <scope>NUCLEOTIDE SEQUENCE</scope>
    <source>
        <strain evidence="2">BCRC 34381</strain>
    </source>
</reference>
<keyword evidence="3" id="KW-1185">Reference proteome</keyword>
<evidence type="ECO:0000313" key="2">
    <source>
        <dbReference type="EMBL" id="KAJ1726550.1"/>
    </source>
</evidence>
<proteinExistence type="predicted"/>
<comment type="caution">
    <text evidence="2">The sequence shown here is derived from an EMBL/GenBank/DDBJ whole genome shotgun (WGS) entry which is preliminary data.</text>
</comment>
<feature type="region of interest" description="Disordered" evidence="1">
    <location>
        <begin position="649"/>
        <end position="685"/>
    </location>
</feature>
<name>A0A9W7Y7D0_9FUNG</name>
<organism evidence="2 3">
    <name type="scientific">Coemansia biformis</name>
    <dbReference type="NCBI Taxonomy" id="1286918"/>
    <lineage>
        <taxon>Eukaryota</taxon>
        <taxon>Fungi</taxon>
        <taxon>Fungi incertae sedis</taxon>
        <taxon>Zoopagomycota</taxon>
        <taxon>Kickxellomycotina</taxon>
        <taxon>Kickxellomycetes</taxon>
        <taxon>Kickxellales</taxon>
        <taxon>Kickxellaceae</taxon>
        <taxon>Coemansia</taxon>
    </lineage>
</organism>
<dbReference type="InterPro" id="IPR011990">
    <property type="entry name" value="TPR-like_helical_dom_sf"/>
</dbReference>
<dbReference type="SUPFAM" id="SSF48452">
    <property type="entry name" value="TPR-like"/>
    <property type="match status" value="1"/>
</dbReference>
<dbReference type="OrthoDB" id="10255632at2759"/>
<protein>
    <submittedName>
        <fullName evidence="2">Uncharacterized protein</fullName>
    </submittedName>
</protein>